<dbReference type="Proteomes" id="UP001642406">
    <property type="component" value="Unassembled WGS sequence"/>
</dbReference>
<dbReference type="Pfam" id="PF00172">
    <property type="entry name" value="Zn_clus"/>
    <property type="match status" value="1"/>
</dbReference>
<sequence length="414" mass="46313">MGRLSRGCRRCRERRVRCDEGRPSCRRCINRNEVCEGYRDTASLIFRHETDKVIENAQTSHASSSPSSQVSSGASARMRSRSVDASSTSGRRSLLAAQASVDASALAPHEAKGVNTSNTHRWLKVPPPKQMQRPVEEQAVDIFMDKYVLYPCNQTSSPGFLEHLPSMFQEVNNMSGRHALRWSVRAAAYADISKDWLNLLNDAEPYVRLEGMTHEINETCKRARNLLEGIHAGGIPRSTVVHMIQELHSLDQTAVSWRQTPHRSFATVSISDRPDLAAAAEGTTDKIQLHSDIWMAYEWNYHRAARVIFLQQLLTCSRAALEAPDLDDVEEQVLTETVAECISTVRWLADEVLATVPQLFGDVDHMGRPHDCTNGPPRCRGIGGYLLLWPIKIIKGQACATTPEQKERGDKSMI</sequence>
<gene>
    <name evidence="4" type="ORF">SBRCBS47491_004702</name>
</gene>
<dbReference type="Gene3D" id="4.10.240.10">
    <property type="entry name" value="Zn(2)-C6 fungal-type DNA-binding domain"/>
    <property type="match status" value="1"/>
</dbReference>
<protein>
    <recommendedName>
        <fullName evidence="3">Zn(2)-C6 fungal-type domain-containing protein</fullName>
    </recommendedName>
</protein>
<name>A0ABP0BSB2_9PEZI</name>
<dbReference type="SMART" id="SM00066">
    <property type="entry name" value="GAL4"/>
    <property type="match status" value="1"/>
</dbReference>
<dbReference type="PROSITE" id="PS00463">
    <property type="entry name" value="ZN2_CY6_FUNGAL_1"/>
    <property type="match status" value="1"/>
</dbReference>
<dbReference type="InterPro" id="IPR036864">
    <property type="entry name" value="Zn2-C6_fun-type_DNA-bd_sf"/>
</dbReference>
<comment type="caution">
    <text evidence="4">The sequence shown here is derived from an EMBL/GenBank/DDBJ whole genome shotgun (WGS) entry which is preliminary data.</text>
</comment>
<evidence type="ECO:0000256" key="1">
    <source>
        <dbReference type="ARBA" id="ARBA00023242"/>
    </source>
</evidence>
<dbReference type="EMBL" id="CAWUHC010000036">
    <property type="protein sequence ID" value="CAK7221945.1"/>
    <property type="molecule type" value="Genomic_DNA"/>
</dbReference>
<dbReference type="PANTHER" id="PTHR38791">
    <property type="entry name" value="ZN(II)2CYS6 TRANSCRIPTION FACTOR (EUROFUNG)-RELATED-RELATED"/>
    <property type="match status" value="1"/>
</dbReference>
<evidence type="ECO:0000256" key="2">
    <source>
        <dbReference type="SAM" id="MobiDB-lite"/>
    </source>
</evidence>
<feature type="compositionally biased region" description="Low complexity" evidence="2">
    <location>
        <begin position="60"/>
        <end position="77"/>
    </location>
</feature>
<dbReference type="InterPro" id="IPR001138">
    <property type="entry name" value="Zn2Cys6_DnaBD"/>
</dbReference>
<proteinExistence type="predicted"/>
<feature type="region of interest" description="Disordered" evidence="2">
    <location>
        <begin position="57"/>
        <end position="91"/>
    </location>
</feature>
<feature type="region of interest" description="Disordered" evidence="2">
    <location>
        <begin position="105"/>
        <end position="133"/>
    </location>
</feature>
<evidence type="ECO:0000259" key="3">
    <source>
        <dbReference type="PROSITE" id="PS50048"/>
    </source>
</evidence>
<keyword evidence="1" id="KW-0539">Nucleus</keyword>
<organism evidence="4 5">
    <name type="scientific">Sporothrix bragantina</name>
    <dbReference type="NCBI Taxonomy" id="671064"/>
    <lineage>
        <taxon>Eukaryota</taxon>
        <taxon>Fungi</taxon>
        <taxon>Dikarya</taxon>
        <taxon>Ascomycota</taxon>
        <taxon>Pezizomycotina</taxon>
        <taxon>Sordariomycetes</taxon>
        <taxon>Sordariomycetidae</taxon>
        <taxon>Ophiostomatales</taxon>
        <taxon>Ophiostomataceae</taxon>
        <taxon>Sporothrix</taxon>
    </lineage>
</organism>
<keyword evidence="5" id="KW-1185">Reference proteome</keyword>
<evidence type="ECO:0000313" key="5">
    <source>
        <dbReference type="Proteomes" id="UP001642406"/>
    </source>
</evidence>
<dbReference type="SUPFAM" id="SSF57701">
    <property type="entry name" value="Zn2/Cys6 DNA-binding domain"/>
    <property type="match status" value="1"/>
</dbReference>
<accession>A0ABP0BSB2</accession>
<reference evidence="4 5" key="1">
    <citation type="submission" date="2024-01" db="EMBL/GenBank/DDBJ databases">
        <authorList>
            <person name="Allen C."/>
            <person name="Tagirdzhanova G."/>
        </authorList>
    </citation>
    <scope>NUCLEOTIDE SEQUENCE [LARGE SCALE GENOMIC DNA]</scope>
</reference>
<dbReference type="PROSITE" id="PS50048">
    <property type="entry name" value="ZN2_CY6_FUNGAL_2"/>
    <property type="match status" value="1"/>
</dbReference>
<feature type="domain" description="Zn(2)-C6 fungal-type" evidence="3">
    <location>
        <begin position="7"/>
        <end position="35"/>
    </location>
</feature>
<dbReference type="InterPro" id="IPR053175">
    <property type="entry name" value="DHMBA_Reg_Transcription_Factor"/>
</dbReference>
<evidence type="ECO:0000313" key="4">
    <source>
        <dbReference type="EMBL" id="CAK7221945.1"/>
    </source>
</evidence>